<dbReference type="GO" id="GO:0071281">
    <property type="term" value="P:cellular response to iron ion"/>
    <property type="evidence" value="ECO:0007669"/>
    <property type="project" value="TreeGrafter"/>
</dbReference>
<sequence>MLHKWILAAFVSLLGTSSLLADETTQARCVVDDKRRQICLDHPAQRIATLSPGATELMFAAGGGDQVVAVVTFSDYPPEAQAIESLGSLTRLDMEKLISLQPDLVIAWVTGNPAEQMERLEALGLKVFYLEPRRFADVSSTLLRLAHLAGSDDVGQQVAQAFEEGINNLQQRYQNASPVRVFYQVWNDPIMSVNHEHLIHQVIELCGGDNVFADLPRMIPRLDTESILSANPEAILAGGMGEENQAWLDHWQQYPHLHATADQNLYFIPPSLIQRPTPRLLQGAERFCQALDEARAKRQ</sequence>
<dbReference type="CDD" id="cd01144">
    <property type="entry name" value="BtuF"/>
    <property type="match status" value="1"/>
</dbReference>
<dbReference type="SUPFAM" id="SSF53807">
    <property type="entry name" value="Helical backbone' metal receptor"/>
    <property type="match status" value="1"/>
</dbReference>
<dbReference type="PROSITE" id="PS50983">
    <property type="entry name" value="FE_B12_PBP"/>
    <property type="match status" value="1"/>
</dbReference>
<dbReference type="Proteomes" id="UP000019464">
    <property type="component" value="Unassembled WGS sequence"/>
</dbReference>
<keyword evidence="5" id="KW-1185">Reference proteome</keyword>
<proteinExistence type="predicted"/>
<organism evidence="4 5">
    <name type="scientific">Nitrincola nitratireducens</name>
    <dbReference type="NCBI Taxonomy" id="1229521"/>
    <lineage>
        <taxon>Bacteria</taxon>
        <taxon>Pseudomonadati</taxon>
        <taxon>Pseudomonadota</taxon>
        <taxon>Gammaproteobacteria</taxon>
        <taxon>Oceanospirillales</taxon>
        <taxon>Oceanospirillaceae</taxon>
        <taxon>Nitrincola</taxon>
    </lineage>
</organism>
<dbReference type="PANTHER" id="PTHR30535">
    <property type="entry name" value="VITAMIN B12-BINDING PROTEIN"/>
    <property type="match status" value="1"/>
</dbReference>
<dbReference type="EMBL" id="AONB01000001">
    <property type="protein sequence ID" value="EXJ12906.1"/>
    <property type="molecule type" value="Genomic_DNA"/>
</dbReference>
<name>W9V7Q3_9GAMM</name>
<dbReference type="PANTHER" id="PTHR30535:SF34">
    <property type="entry name" value="MOLYBDATE-BINDING PROTEIN MOLA"/>
    <property type="match status" value="1"/>
</dbReference>
<dbReference type="STRING" id="1229521.D791_00248"/>
<evidence type="ECO:0000256" key="1">
    <source>
        <dbReference type="ARBA" id="ARBA00022729"/>
    </source>
</evidence>
<evidence type="ECO:0000259" key="3">
    <source>
        <dbReference type="PROSITE" id="PS50983"/>
    </source>
</evidence>
<dbReference type="OrthoDB" id="6495095at2"/>
<gene>
    <name evidence="4" type="primary">btuF</name>
    <name evidence="4" type="ORF">D791_00248</name>
</gene>
<feature type="signal peptide" evidence="2">
    <location>
        <begin position="1"/>
        <end position="21"/>
    </location>
</feature>
<dbReference type="InterPro" id="IPR050902">
    <property type="entry name" value="ABC_Transporter_SBP"/>
</dbReference>
<reference evidence="4 5" key="2">
    <citation type="journal article" date="2015" name="Syst. Appl. Microbiol.">
        <title>Nitrincola nitratireducens sp. nov. isolated from a haloalkaline crater lake.</title>
        <authorList>
            <person name="Singh A."/>
            <person name="Vaidya B."/>
            <person name="Tanuku N.R."/>
            <person name="Pinnaka A.K."/>
        </authorList>
    </citation>
    <scope>NUCLEOTIDE SEQUENCE [LARGE SCALE GENOMIC DNA]</scope>
    <source>
        <strain evidence="4 5">AK23</strain>
    </source>
</reference>
<dbReference type="Pfam" id="PF01497">
    <property type="entry name" value="Peripla_BP_2"/>
    <property type="match status" value="1"/>
</dbReference>
<feature type="domain" description="Fe/B12 periplasmic-binding" evidence="3">
    <location>
        <begin position="46"/>
        <end position="295"/>
    </location>
</feature>
<dbReference type="InterPro" id="IPR054828">
    <property type="entry name" value="Vit_B12_bind_prot"/>
</dbReference>
<evidence type="ECO:0000313" key="5">
    <source>
        <dbReference type="Proteomes" id="UP000019464"/>
    </source>
</evidence>
<dbReference type="AlphaFoldDB" id="W9V7Q3"/>
<protein>
    <submittedName>
        <fullName evidence="4">Vitamin B12-binding protein</fullName>
    </submittedName>
</protein>
<keyword evidence="1 2" id="KW-0732">Signal</keyword>
<dbReference type="RefSeq" id="WP_081763664.1">
    <property type="nucleotide sequence ID" value="NZ_AONB01000001.1"/>
</dbReference>
<evidence type="ECO:0000313" key="4">
    <source>
        <dbReference type="EMBL" id="EXJ12906.1"/>
    </source>
</evidence>
<comment type="caution">
    <text evidence="4">The sequence shown here is derived from an EMBL/GenBank/DDBJ whole genome shotgun (WGS) entry which is preliminary data.</text>
</comment>
<feature type="chain" id="PRO_5004930048" evidence="2">
    <location>
        <begin position="22"/>
        <end position="299"/>
    </location>
</feature>
<reference evidence="5" key="1">
    <citation type="submission" date="2012-11" db="EMBL/GenBank/DDBJ databases">
        <authorList>
            <person name="Singh A."/>
            <person name="Pinnaka A.K."/>
            <person name="Vaidya B."/>
        </authorList>
    </citation>
    <scope>NUCLEOTIDE SEQUENCE [LARGE SCALE GENOMIC DNA]</scope>
    <source>
        <strain evidence="5">AK23</strain>
    </source>
</reference>
<evidence type="ECO:0000256" key="2">
    <source>
        <dbReference type="SAM" id="SignalP"/>
    </source>
</evidence>
<dbReference type="InterPro" id="IPR002491">
    <property type="entry name" value="ABC_transptr_periplasmic_BD"/>
</dbReference>
<dbReference type="NCBIfam" id="NF038402">
    <property type="entry name" value="TroA_like"/>
    <property type="match status" value="1"/>
</dbReference>
<dbReference type="PATRIC" id="fig|1229521.3.peg.255"/>
<dbReference type="Gene3D" id="3.40.50.1980">
    <property type="entry name" value="Nitrogenase molybdenum iron protein domain"/>
    <property type="match status" value="2"/>
</dbReference>
<accession>W9V7Q3</accession>